<accession>A0A3D8GX39</accession>
<gene>
    <name evidence="2" type="ORF">DXI23_20580</name>
</gene>
<proteinExistence type="predicted"/>
<name>A0A3D8GX39_9GAMM</name>
<reference evidence="2 3" key="1">
    <citation type="submission" date="2018-08" db="EMBL/GenBank/DDBJ databases">
        <title>Genome sequence of Marinobacter flavimaris KCTC 12185.</title>
        <authorList>
            <person name="Chun J."/>
            <person name="Kim B.-Y."/>
            <person name="Choi S.-B."/>
            <person name="Kwak M.-J."/>
        </authorList>
    </citation>
    <scope>NUCLEOTIDE SEQUENCE [LARGE SCALE GENOMIC DNA]</scope>
    <source>
        <strain evidence="2 3">KCTC 12185</strain>
    </source>
</reference>
<dbReference type="AlphaFoldDB" id="A0A3D8GX39"/>
<evidence type="ECO:0000256" key="1">
    <source>
        <dbReference type="SAM" id="MobiDB-lite"/>
    </source>
</evidence>
<dbReference type="Proteomes" id="UP000256431">
    <property type="component" value="Unassembled WGS sequence"/>
</dbReference>
<evidence type="ECO:0000313" key="2">
    <source>
        <dbReference type="EMBL" id="RDU39020.1"/>
    </source>
</evidence>
<keyword evidence="3" id="KW-1185">Reference proteome</keyword>
<protein>
    <submittedName>
        <fullName evidence="2">Uncharacterized protein</fullName>
    </submittedName>
</protein>
<feature type="region of interest" description="Disordered" evidence="1">
    <location>
        <begin position="34"/>
        <end position="60"/>
    </location>
</feature>
<organism evidence="2 3">
    <name type="scientific">Marinobacter flavimaris</name>
    <dbReference type="NCBI Taxonomy" id="262076"/>
    <lineage>
        <taxon>Bacteria</taxon>
        <taxon>Pseudomonadati</taxon>
        <taxon>Pseudomonadota</taxon>
        <taxon>Gammaproteobacteria</taxon>
        <taxon>Pseudomonadales</taxon>
        <taxon>Marinobacteraceae</taxon>
        <taxon>Marinobacter</taxon>
    </lineage>
</organism>
<comment type="caution">
    <text evidence="2">The sequence shown here is derived from an EMBL/GenBank/DDBJ whole genome shotgun (WGS) entry which is preliminary data.</text>
</comment>
<dbReference type="EMBL" id="QRDH01000025">
    <property type="protein sequence ID" value="RDU39020.1"/>
    <property type="molecule type" value="Genomic_DNA"/>
</dbReference>
<evidence type="ECO:0000313" key="3">
    <source>
        <dbReference type="Proteomes" id="UP000256431"/>
    </source>
</evidence>
<sequence length="104" mass="12138">MVYYPQTSFLTSFLRMFLRGFGKKPFRLGSEYPLNDFPHSKRQLNKSEHSRHTSRATQIPQQRQTFALSNTAVKSSVHKVSTKVVQDHRRLTFALANFTRASYE</sequence>